<feature type="region of interest" description="Disordered" evidence="1">
    <location>
        <begin position="107"/>
        <end position="151"/>
    </location>
</feature>
<reference evidence="3 4" key="1">
    <citation type="submission" date="2018-01" db="EMBL/GenBank/DDBJ databases">
        <title>Saezia sanguinis gen. nov., sp. nov., in the order Burkholderiales isolated from human blood.</title>
        <authorList>
            <person name="Medina-Pascual M.J."/>
            <person name="Valdezate S."/>
            <person name="Monzon S."/>
            <person name="Cuesta I."/>
            <person name="Carrasco G."/>
            <person name="Villalon P."/>
            <person name="Saez-Nieto J.A."/>
        </authorList>
    </citation>
    <scope>NUCLEOTIDE SEQUENCE [LARGE SCALE GENOMIC DNA]</scope>
    <source>
        <strain evidence="3 4">CNM695-12</strain>
    </source>
</reference>
<dbReference type="AlphaFoldDB" id="A0A433SE35"/>
<feature type="compositionally biased region" description="Low complexity" evidence="1">
    <location>
        <begin position="346"/>
        <end position="363"/>
    </location>
</feature>
<feature type="compositionally biased region" description="Low complexity" evidence="1">
    <location>
        <begin position="310"/>
        <end position="322"/>
    </location>
</feature>
<feature type="compositionally biased region" description="Low complexity" evidence="1">
    <location>
        <begin position="247"/>
        <end position="300"/>
    </location>
</feature>
<feature type="region of interest" description="Disordered" evidence="1">
    <location>
        <begin position="183"/>
        <end position="402"/>
    </location>
</feature>
<evidence type="ECO:0000313" key="4">
    <source>
        <dbReference type="Proteomes" id="UP000286947"/>
    </source>
</evidence>
<feature type="compositionally biased region" description="Pro residues" evidence="1">
    <location>
        <begin position="116"/>
        <end position="126"/>
    </location>
</feature>
<feature type="transmembrane region" description="Helical" evidence="2">
    <location>
        <begin position="71"/>
        <end position="90"/>
    </location>
</feature>
<dbReference type="EMBL" id="PQSP01000002">
    <property type="protein sequence ID" value="RUS66992.1"/>
    <property type="molecule type" value="Genomic_DNA"/>
</dbReference>
<gene>
    <name evidence="3" type="ORF">CUZ56_00929</name>
</gene>
<evidence type="ECO:0000313" key="3">
    <source>
        <dbReference type="EMBL" id="RUS66992.1"/>
    </source>
</evidence>
<accession>A0A433SE35</accession>
<keyword evidence="4" id="KW-1185">Reference proteome</keyword>
<sequence length="528" mass="55251">MTGPQHHWQDARLQKALEQAPDAQARPAAATRDAILKAAHDAVTPAPTTPPPAPWWKRVLNALFGSSHMPWNAAFATLLVAGFIGLLWAINDPQQFLDEDDRRTASMPVPVNTLPAPIPQQAPRPVPQLAEPAAVPDQAEQSRLRQDANLSPSIEIITAEPRVFSPPAHDTLSVAEAPPIAQIPRPALESAPTASISAEKTEVEEKPAQAMPQPPVATASPRQPAPSDRLSITEDTVSERLAAQRTPAPASSASFSQSIALPATGRDTSVVTAAGTSASAARPETPAAPAMQMSPAPTSAIGSDRLASVPAARQQSAPQQQSRHIDDRLASVAGSAVPSRSPAPIAATSPLSSAQSASPASAAEPPPAPDAMLHPAPAAAASASGFPSRETADSAPSSATLTGRMLPSADALSTMNQLLSQWTVVNIHRPGNQTWLHIAKQQAPGLNRLLEQTIAAGQPLTIGLSDAAEPVTVQLHFYADQQPLGILSLHATFWQFSPDSTGTNSQPIYGKLDTVHLQQILDFLSPLD</sequence>
<evidence type="ECO:0000256" key="2">
    <source>
        <dbReference type="SAM" id="Phobius"/>
    </source>
</evidence>
<name>A0A433SE35_9BURK</name>
<keyword evidence="2" id="KW-0812">Transmembrane</keyword>
<dbReference type="OrthoDB" id="8859368at2"/>
<dbReference type="Proteomes" id="UP000286947">
    <property type="component" value="Unassembled WGS sequence"/>
</dbReference>
<proteinExistence type="predicted"/>
<keyword evidence="2" id="KW-0472">Membrane</keyword>
<feature type="compositionally biased region" description="Low complexity" evidence="1">
    <location>
        <begin position="370"/>
        <end position="388"/>
    </location>
</feature>
<comment type="caution">
    <text evidence="3">The sequence shown here is derived from an EMBL/GenBank/DDBJ whole genome shotgun (WGS) entry which is preliminary data.</text>
</comment>
<evidence type="ECO:0000256" key="1">
    <source>
        <dbReference type="SAM" id="MobiDB-lite"/>
    </source>
</evidence>
<organism evidence="3 4">
    <name type="scientific">Saezia sanguinis</name>
    <dbReference type="NCBI Taxonomy" id="1965230"/>
    <lineage>
        <taxon>Bacteria</taxon>
        <taxon>Pseudomonadati</taxon>
        <taxon>Pseudomonadota</taxon>
        <taxon>Betaproteobacteria</taxon>
        <taxon>Burkholderiales</taxon>
        <taxon>Saeziaceae</taxon>
        <taxon>Saezia</taxon>
    </lineage>
</organism>
<keyword evidence="2" id="KW-1133">Transmembrane helix</keyword>
<protein>
    <submittedName>
        <fullName evidence="3">Uncharacterized protein</fullName>
    </submittedName>
</protein>
<dbReference type="RefSeq" id="WP_126978706.1">
    <property type="nucleotide sequence ID" value="NZ_PQSP01000002.1"/>
</dbReference>